<reference evidence="2 3" key="1">
    <citation type="journal article" date="2019" name="PLoS Negl. Trop. Dis.">
        <title>Revisiting the worldwide diversity of Leptospira species in the environment.</title>
        <authorList>
            <person name="Vincent A.T."/>
            <person name="Schiettekatte O."/>
            <person name="Bourhy P."/>
            <person name="Veyrier F.J."/>
            <person name="Picardeau M."/>
        </authorList>
    </citation>
    <scope>NUCLEOTIDE SEQUENCE [LARGE SCALE GENOMIC DNA]</scope>
    <source>
        <strain evidence="2 3">201702444</strain>
    </source>
</reference>
<organism evidence="2 3">
    <name type="scientific">Leptospira barantonii</name>
    <dbReference type="NCBI Taxonomy" id="2023184"/>
    <lineage>
        <taxon>Bacteria</taxon>
        <taxon>Pseudomonadati</taxon>
        <taxon>Spirochaetota</taxon>
        <taxon>Spirochaetia</taxon>
        <taxon>Leptospirales</taxon>
        <taxon>Leptospiraceae</taxon>
        <taxon>Leptospira</taxon>
    </lineage>
</organism>
<dbReference type="EMBL" id="RQGN01000029">
    <property type="protein sequence ID" value="TGM07089.1"/>
    <property type="molecule type" value="Genomic_DNA"/>
</dbReference>
<proteinExistence type="predicted"/>
<accession>A0A5F2BNE1</accession>
<evidence type="ECO:0008006" key="4">
    <source>
        <dbReference type="Google" id="ProtNLM"/>
    </source>
</evidence>
<evidence type="ECO:0000256" key="1">
    <source>
        <dbReference type="SAM" id="Phobius"/>
    </source>
</evidence>
<keyword evidence="1" id="KW-0472">Membrane</keyword>
<evidence type="ECO:0000313" key="3">
    <source>
        <dbReference type="Proteomes" id="UP000298429"/>
    </source>
</evidence>
<feature type="transmembrane region" description="Helical" evidence="1">
    <location>
        <begin position="62"/>
        <end position="83"/>
    </location>
</feature>
<keyword evidence="1" id="KW-0812">Transmembrane</keyword>
<feature type="transmembrane region" description="Helical" evidence="1">
    <location>
        <begin position="6"/>
        <end position="22"/>
    </location>
</feature>
<protein>
    <recommendedName>
        <fullName evidence="4">SRPBCC family protein</fullName>
    </recommendedName>
</protein>
<comment type="caution">
    <text evidence="2">The sequence shown here is derived from an EMBL/GenBank/DDBJ whole genome shotgun (WGS) entry which is preliminary data.</text>
</comment>
<keyword evidence="1" id="KW-1133">Transmembrane helix</keyword>
<dbReference type="OrthoDB" id="118637at2"/>
<feature type="transmembrane region" description="Helical" evidence="1">
    <location>
        <begin position="90"/>
        <end position="110"/>
    </location>
</feature>
<feature type="transmembrane region" description="Helical" evidence="1">
    <location>
        <begin position="29"/>
        <end position="50"/>
    </location>
</feature>
<dbReference type="SUPFAM" id="SSF55961">
    <property type="entry name" value="Bet v1-like"/>
    <property type="match status" value="1"/>
</dbReference>
<dbReference type="Proteomes" id="UP000298429">
    <property type="component" value="Unassembled WGS sequence"/>
</dbReference>
<evidence type="ECO:0000313" key="2">
    <source>
        <dbReference type="EMBL" id="TGM07089.1"/>
    </source>
</evidence>
<gene>
    <name evidence="2" type="ORF">EHQ76_05345</name>
</gene>
<dbReference type="AlphaFoldDB" id="A0A5F2BNE1"/>
<sequence>MTYGGIFILPFLIGVISSYSVERARPRSVLFHIFFPWLPTIVSMFFALIVNFEGMICLIMGLPIYLVLSSLGGIAVAIWFYIFPENRTNLLAVFGILSLPLVTGYFETFWDLPNEIRFVETKIAIESTPEKIWKDIVRIPELEKMEKGFFYSMGFPRPVEATLSKEGIGGIREAKFEKGLVFYETITEWKPQHRLKFEIQADPNLTPLTTLDPHVVPGGIYFDALQGEYELEYNENLKYPGKQNVVLHLRSKYRLSTHFNFYASLWGDFLMRDIQNSILRILKRRIEGRPERESS</sequence>
<name>A0A5F2BNE1_9LEPT</name>